<dbReference type="InterPro" id="IPR037401">
    <property type="entry name" value="SnoaL-like"/>
</dbReference>
<evidence type="ECO:0000313" key="3">
    <source>
        <dbReference type="Proteomes" id="UP000189818"/>
    </source>
</evidence>
<protein>
    <recommendedName>
        <fullName evidence="1">SnoaL-like domain-containing protein</fullName>
    </recommendedName>
</protein>
<proteinExistence type="predicted"/>
<gene>
    <name evidence="2" type="ORF">SAMN06295920_10632</name>
</gene>
<accession>A0A1T5DZR2</accession>
<dbReference type="Proteomes" id="UP000189818">
    <property type="component" value="Unassembled WGS sequence"/>
</dbReference>
<dbReference type="RefSeq" id="WP_079648805.1">
    <property type="nucleotide sequence ID" value="NZ_FUYM01000006.1"/>
</dbReference>
<dbReference type="CDD" id="cd00531">
    <property type="entry name" value="NTF2_like"/>
    <property type="match status" value="1"/>
</dbReference>
<dbReference type="OrthoDB" id="4571298at2"/>
<dbReference type="AlphaFoldDB" id="A0A1T5DZR2"/>
<keyword evidence="3" id="KW-1185">Reference proteome</keyword>
<name>A0A1T5DZR2_9SPHN</name>
<dbReference type="InterPro" id="IPR011944">
    <property type="entry name" value="Steroid_delta5-4_isomerase"/>
</dbReference>
<dbReference type="InterPro" id="IPR032710">
    <property type="entry name" value="NTF2-like_dom_sf"/>
</dbReference>
<dbReference type="EMBL" id="FUYM01000006">
    <property type="protein sequence ID" value="SKB76913.1"/>
    <property type="molecule type" value="Genomic_DNA"/>
</dbReference>
<evidence type="ECO:0000313" key="2">
    <source>
        <dbReference type="EMBL" id="SKB76913.1"/>
    </source>
</evidence>
<evidence type="ECO:0000259" key="1">
    <source>
        <dbReference type="Pfam" id="PF13577"/>
    </source>
</evidence>
<sequence>MSLRLEEIELIRRLKYSYSRAIDTGDMATVAGLFAEDATVDYRGGSYHVRLTGRDAIVAALAGMFNPQFVGSHTVHMPVIDILGDDEATGTWTLLDYALNLAEGNKTTVGAAIYRDRYVRQGGRWLIAHSEYDRVYERVYVDPAPGLTAHFLAQRGAA</sequence>
<reference evidence="3" key="1">
    <citation type="submission" date="2017-02" db="EMBL/GenBank/DDBJ databases">
        <authorList>
            <person name="Varghese N."/>
            <person name="Submissions S."/>
        </authorList>
    </citation>
    <scope>NUCLEOTIDE SEQUENCE [LARGE SCALE GENOMIC DNA]</scope>
    <source>
        <strain evidence="3">UM2</strain>
    </source>
</reference>
<dbReference type="Gene3D" id="3.10.450.50">
    <property type="match status" value="1"/>
</dbReference>
<dbReference type="Pfam" id="PF13577">
    <property type="entry name" value="SnoaL_4"/>
    <property type="match status" value="1"/>
</dbReference>
<organism evidence="2 3">
    <name type="scientific">Rhizorhabdus histidinilytica</name>
    <dbReference type="NCBI Taxonomy" id="439228"/>
    <lineage>
        <taxon>Bacteria</taxon>
        <taxon>Pseudomonadati</taxon>
        <taxon>Pseudomonadota</taxon>
        <taxon>Alphaproteobacteria</taxon>
        <taxon>Sphingomonadales</taxon>
        <taxon>Sphingomonadaceae</taxon>
        <taxon>Rhizorhabdus</taxon>
    </lineage>
</organism>
<feature type="domain" description="SnoaL-like" evidence="1">
    <location>
        <begin position="4"/>
        <end position="129"/>
    </location>
</feature>
<dbReference type="STRING" id="439228.SAMN06295920_10632"/>
<dbReference type="SUPFAM" id="SSF54427">
    <property type="entry name" value="NTF2-like"/>
    <property type="match status" value="1"/>
</dbReference>
<dbReference type="NCBIfam" id="TIGR02246">
    <property type="entry name" value="SgcJ/EcaC family oxidoreductase"/>
    <property type="match status" value="1"/>
</dbReference>